<feature type="chain" id="PRO_5040962704" description="Lipoprotein" evidence="2">
    <location>
        <begin position="50"/>
        <end position="357"/>
    </location>
</feature>
<evidence type="ECO:0000313" key="4">
    <source>
        <dbReference type="Proteomes" id="UP001142374"/>
    </source>
</evidence>
<keyword evidence="4" id="KW-1185">Reference proteome</keyword>
<evidence type="ECO:0008006" key="5">
    <source>
        <dbReference type="Google" id="ProtNLM"/>
    </source>
</evidence>
<reference evidence="3" key="1">
    <citation type="submission" date="2022-06" db="EMBL/GenBank/DDBJ databases">
        <title>WGS of actinobacteria.</title>
        <authorList>
            <person name="Thawai C."/>
        </authorList>
    </citation>
    <scope>NUCLEOTIDE SEQUENCE</scope>
    <source>
        <strain evidence="3">AA8</strain>
    </source>
</reference>
<protein>
    <recommendedName>
        <fullName evidence="5">Lipoprotein</fullName>
    </recommendedName>
</protein>
<feature type="region of interest" description="Disordered" evidence="1">
    <location>
        <begin position="54"/>
        <end position="79"/>
    </location>
</feature>
<feature type="signal peptide" evidence="2">
    <location>
        <begin position="1"/>
        <end position="49"/>
    </location>
</feature>
<keyword evidence="2" id="KW-0732">Signal</keyword>
<accession>A0A9X2LIH1</accession>
<dbReference type="Proteomes" id="UP001142374">
    <property type="component" value="Unassembled WGS sequence"/>
</dbReference>
<evidence type="ECO:0000313" key="3">
    <source>
        <dbReference type="EMBL" id="MCQ8771768.1"/>
    </source>
</evidence>
<name>A0A9X2LIH1_9ACTN</name>
<evidence type="ECO:0000256" key="1">
    <source>
        <dbReference type="SAM" id="MobiDB-lite"/>
    </source>
</evidence>
<dbReference type="AlphaFoldDB" id="A0A9X2LIH1"/>
<comment type="caution">
    <text evidence="3">The sequence shown here is derived from an EMBL/GenBank/DDBJ whole genome shotgun (WGS) entry which is preliminary data.</text>
</comment>
<sequence length="357" mass="37710">MTGQPETARSERTVRIARTARAARASRAARAVRTALLCALLGAPLLAGAAACGGPSAGDGDGRKDTTRSRRAAPHPHATGTVDLARRITDYTDGMTADGSYRIPTERERRAVADGVRALLDGDRAAAGRRLSGVGYAVRDLVDSSGTRYAEIADATREGEVRRGWGRVYVDLRGPVRWQVQVPHPSADQRTEQLGIGLLRGTPGGVLVLAGAHRAADSGDGPDAADVAHRRDSVFAAVSDALADRRLPALQVHGFADSSLPEHDVVVSPGSGEAGLPSARGLAAAYRAQGMRVCEVWERYCGRLEGRTNVEGEYAGEAGVPFVHVEHNRRIRDDDALIAKAVRALAEVAGRWGTGRG</sequence>
<dbReference type="RefSeq" id="WP_256790862.1">
    <property type="nucleotide sequence ID" value="NZ_JANIID010000016.1"/>
</dbReference>
<dbReference type="EMBL" id="JANIID010000016">
    <property type="protein sequence ID" value="MCQ8771768.1"/>
    <property type="molecule type" value="Genomic_DNA"/>
</dbReference>
<evidence type="ECO:0000256" key="2">
    <source>
        <dbReference type="SAM" id="SignalP"/>
    </source>
</evidence>
<organism evidence="3 4">
    <name type="scientific">Streptomyces telluris</name>
    <dbReference type="NCBI Taxonomy" id="2720021"/>
    <lineage>
        <taxon>Bacteria</taxon>
        <taxon>Bacillati</taxon>
        <taxon>Actinomycetota</taxon>
        <taxon>Actinomycetes</taxon>
        <taxon>Kitasatosporales</taxon>
        <taxon>Streptomycetaceae</taxon>
        <taxon>Streptomyces</taxon>
    </lineage>
</organism>
<proteinExistence type="predicted"/>
<gene>
    <name evidence="3" type="ORF">NQU55_18650</name>
</gene>